<name>A0A9N9KBE1_9GLOM</name>
<comment type="caution">
    <text evidence="1">The sequence shown here is derived from an EMBL/GenBank/DDBJ whole genome shotgun (WGS) entry which is preliminary data.</text>
</comment>
<dbReference type="EMBL" id="CAJVPZ010097674">
    <property type="protein sequence ID" value="CAG8819572.1"/>
    <property type="molecule type" value="Genomic_DNA"/>
</dbReference>
<organism evidence="1 2">
    <name type="scientific">Racocetra fulgida</name>
    <dbReference type="NCBI Taxonomy" id="60492"/>
    <lineage>
        <taxon>Eukaryota</taxon>
        <taxon>Fungi</taxon>
        <taxon>Fungi incertae sedis</taxon>
        <taxon>Mucoromycota</taxon>
        <taxon>Glomeromycotina</taxon>
        <taxon>Glomeromycetes</taxon>
        <taxon>Diversisporales</taxon>
        <taxon>Gigasporaceae</taxon>
        <taxon>Racocetra</taxon>
    </lineage>
</organism>
<gene>
    <name evidence="1" type="ORF">RFULGI_LOCUS19519</name>
</gene>
<reference evidence="1" key="1">
    <citation type="submission" date="2021-06" db="EMBL/GenBank/DDBJ databases">
        <authorList>
            <person name="Kallberg Y."/>
            <person name="Tangrot J."/>
            <person name="Rosling A."/>
        </authorList>
    </citation>
    <scope>NUCLEOTIDE SEQUENCE</scope>
    <source>
        <strain evidence="1">IN212</strain>
    </source>
</reference>
<accession>A0A9N9KBE1</accession>
<dbReference type="AlphaFoldDB" id="A0A9N9KBE1"/>
<feature type="non-terminal residue" evidence="1">
    <location>
        <position position="1"/>
    </location>
</feature>
<protein>
    <submittedName>
        <fullName evidence="1">8979_t:CDS:1</fullName>
    </submittedName>
</protein>
<evidence type="ECO:0000313" key="2">
    <source>
        <dbReference type="Proteomes" id="UP000789396"/>
    </source>
</evidence>
<evidence type="ECO:0000313" key="1">
    <source>
        <dbReference type="EMBL" id="CAG8819572.1"/>
    </source>
</evidence>
<feature type="non-terminal residue" evidence="1">
    <location>
        <position position="43"/>
    </location>
</feature>
<proteinExistence type="predicted"/>
<keyword evidence="2" id="KW-1185">Reference proteome</keyword>
<dbReference type="Proteomes" id="UP000789396">
    <property type="component" value="Unassembled WGS sequence"/>
</dbReference>
<sequence>QNLKINNNDNIEEIEIISNLIPKNFIDIVLRNKWPKTKTNIEG</sequence>